<name>A0ABQ8GUR4_9PEZI</name>
<sequence length="213" mass="22918">MCDEERKGGTDRRAGAMKVIGDYAERGCAGRAWMPPRSRCDRRRTMMGEPVVESSSRTSTSCQVRRSQATIAEVPSARSLSQGWLGWRTSLRRSPHKPFSQPGILHDASSFALLAIPSLPPSLPHLTFSVHAIGAATKLMVAAVAATAPRRPQNASHAALKRIEGSEDVRASASFFFFGSPSTAVSSGPYPLATEARHAPGHLGRLSGKKSRR</sequence>
<keyword evidence="3" id="KW-1185">Reference proteome</keyword>
<accession>A0ABQ8GUR4</accession>
<gene>
    <name evidence="2" type="ORF">B0J12DRAFT_22165</name>
</gene>
<evidence type="ECO:0000313" key="3">
    <source>
        <dbReference type="Proteomes" id="UP000774617"/>
    </source>
</evidence>
<reference evidence="2 3" key="1">
    <citation type="journal article" date="2021" name="Nat. Commun.">
        <title>Genetic determinants of endophytism in the Arabidopsis root mycobiome.</title>
        <authorList>
            <person name="Mesny F."/>
            <person name="Miyauchi S."/>
            <person name="Thiergart T."/>
            <person name="Pickel B."/>
            <person name="Atanasova L."/>
            <person name="Karlsson M."/>
            <person name="Huettel B."/>
            <person name="Barry K.W."/>
            <person name="Haridas S."/>
            <person name="Chen C."/>
            <person name="Bauer D."/>
            <person name="Andreopoulos W."/>
            <person name="Pangilinan J."/>
            <person name="LaButti K."/>
            <person name="Riley R."/>
            <person name="Lipzen A."/>
            <person name="Clum A."/>
            <person name="Drula E."/>
            <person name="Henrissat B."/>
            <person name="Kohler A."/>
            <person name="Grigoriev I.V."/>
            <person name="Martin F.M."/>
            <person name="Hacquard S."/>
        </authorList>
    </citation>
    <scope>NUCLEOTIDE SEQUENCE [LARGE SCALE GENOMIC DNA]</scope>
    <source>
        <strain evidence="2 3">MPI-SDFR-AT-0080</strain>
    </source>
</reference>
<feature type="region of interest" description="Disordered" evidence="1">
    <location>
        <begin position="185"/>
        <end position="213"/>
    </location>
</feature>
<dbReference type="Proteomes" id="UP000774617">
    <property type="component" value="Unassembled WGS sequence"/>
</dbReference>
<comment type="caution">
    <text evidence="2">The sequence shown here is derived from an EMBL/GenBank/DDBJ whole genome shotgun (WGS) entry which is preliminary data.</text>
</comment>
<evidence type="ECO:0000256" key="1">
    <source>
        <dbReference type="SAM" id="MobiDB-lite"/>
    </source>
</evidence>
<organism evidence="2 3">
    <name type="scientific">Macrophomina phaseolina</name>
    <dbReference type="NCBI Taxonomy" id="35725"/>
    <lineage>
        <taxon>Eukaryota</taxon>
        <taxon>Fungi</taxon>
        <taxon>Dikarya</taxon>
        <taxon>Ascomycota</taxon>
        <taxon>Pezizomycotina</taxon>
        <taxon>Dothideomycetes</taxon>
        <taxon>Dothideomycetes incertae sedis</taxon>
        <taxon>Botryosphaeriales</taxon>
        <taxon>Botryosphaeriaceae</taxon>
        <taxon>Macrophomina</taxon>
    </lineage>
</organism>
<proteinExistence type="predicted"/>
<evidence type="ECO:0000313" key="2">
    <source>
        <dbReference type="EMBL" id="KAH7064999.1"/>
    </source>
</evidence>
<dbReference type="EMBL" id="JAGTJR010000001">
    <property type="protein sequence ID" value="KAH7064999.1"/>
    <property type="molecule type" value="Genomic_DNA"/>
</dbReference>
<protein>
    <submittedName>
        <fullName evidence="2">Uncharacterized protein</fullName>
    </submittedName>
</protein>